<reference evidence="1" key="1">
    <citation type="submission" date="2022-05" db="EMBL/GenBank/DDBJ databases">
        <title>The Musa troglodytarum L. genome provides insights into the mechanism of non-climacteric behaviour and enrichment of carotenoids.</title>
        <authorList>
            <person name="Wang J."/>
        </authorList>
    </citation>
    <scope>NUCLEOTIDE SEQUENCE</scope>
    <source>
        <tissue evidence="1">Leaf</tissue>
    </source>
</reference>
<name>A0A9E7G6G8_9LILI</name>
<dbReference type="EMBL" id="CP097508">
    <property type="protein sequence ID" value="URE08640.1"/>
    <property type="molecule type" value="Genomic_DNA"/>
</dbReference>
<dbReference type="AlphaFoldDB" id="A0A9E7G6G8"/>
<accession>A0A9E7G6G8</accession>
<keyword evidence="2" id="KW-1185">Reference proteome</keyword>
<evidence type="ECO:0000313" key="1">
    <source>
        <dbReference type="EMBL" id="URE08640.1"/>
    </source>
</evidence>
<evidence type="ECO:0000313" key="2">
    <source>
        <dbReference type="Proteomes" id="UP001055439"/>
    </source>
</evidence>
<feature type="non-terminal residue" evidence="1">
    <location>
        <position position="1"/>
    </location>
</feature>
<proteinExistence type="predicted"/>
<sequence length="71" mass="7763">EASPCSSTAHRVRAIRALIEAEGFSETRHIIQSSAEALGGLPSERLNPIFWPMEQSTAFQVFSSFDPVVNS</sequence>
<organism evidence="1 2">
    <name type="scientific">Musa troglodytarum</name>
    <name type="common">fe'i banana</name>
    <dbReference type="NCBI Taxonomy" id="320322"/>
    <lineage>
        <taxon>Eukaryota</taxon>
        <taxon>Viridiplantae</taxon>
        <taxon>Streptophyta</taxon>
        <taxon>Embryophyta</taxon>
        <taxon>Tracheophyta</taxon>
        <taxon>Spermatophyta</taxon>
        <taxon>Magnoliopsida</taxon>
        <taxon>Liliopsida</taxon>
        <taxon>Zingiberales</taxon>
        <taxon>Musaceae</taxon>
        <taxon>Musa</taxon>
    </lineage>
</organism>
<gene>
    <name evidence="1" type="ORF">MUK42_04119</name>
</gene>
<dbReference type="Proteomes" id="UP001055439">
    <property type="component" value="Chromosome 6"/>
</dbReference>
<protein>
    <submittedName>
        <fullName evidence="1">Uncharacterized protein</fullName>
    </submittedName>
</protein>